<reference evidence="1 2" key="1">
    <citation type="journal article" date="2005" name="Science">
        <title>Genome of the host-cell transforming parasite Theileria annulata compared with T. parva.</title>
        <authorList>
            <person name="Pain A."/>
            <person name="Renauld H."/>
            <person name="Berriman M."/>
            <person name="Murphy L."/>
            <person name="Yeats C.A."/>
            <person name="Weir W."/>
            <person name="Kerhornou A."/>
            <person name="Aslett M."/>
            <person name="Bishop R."/>
            <person name="Bouchier C."/>
            <person name="Cochet M."/>
            <person name="Coulson R.M.R."/>
            <person name="Cronin A."/>
            <person name="de Villiers E.P."/>
            <person name="Fraser A."/>
            <person name="Fosker N."/>
            <person name="Gardner M."/>
            <person name="Goble A."/>
            <person name="Griffiths-Jones S."/>
            <person name="Harris D.E."/>
            <person name="Katzer F."/>
            <person name="Larke N."/>
            <person name="Lord A."/>
            <person name="Maser P."/>
            <person name="McKellar S."/>
            <person name="Mooney P."/>
            <person name="Morton F."/>
            <person name="Nene V."/>
            <person name="O'Neil S."/>
            <person name="Price C."/>
            <person name="Quail M.A."/>
            <person name="Rabbinowitsch E."/>
            <person name="Rawlings N.D."/>
            <person name="Rutter S."/>
            <person name="Saunders D."/>
            <person name="Seeger K."/>
            <person name="Shah T."/>
            <person name="Squares R."/>
            <person name="Squares S."/>
            <person name="Tivey A."/>
            <person name="Walker A.R."/>
            <person name="Woodward J."/>
            <person name="Dobbelaere D.A.E."/>
            <person name="Langsley G."/>
            <person name="Rajandream M.A."/>
            <person name="McKeever D."/>
            <person name="Shiels B."/>
            <person name="Tait A."/>
            <person name="Barrell B.G."/>
            <person name="Hall N."/>
        </authorList>
    </citation>
    <scope>NUCLEOTIDE SEQUENCE [LARGE SCALE GENOMIC DNA]</scope>
    <source>
        <strain evidence="2">Ankara</strain>
    </source>
</reference>
<dbReference type="VEuPathDB" id="PiroplasmaDB:TA12085"/>
<dbReference type="OrthoDB" id="360592at2759"/>
<sequence length="183" mass="21520">MLFFHNFKQYYRFNFFKSISNKYLSTATTSNELESLVSNCHKLLENPNLLPNHVKKLHNLALQVRPGREFLGISQSDLCVNNQPLLNAKRIIYAIYDKVDPEFYFVASREPAAVDFYKLYLNSINHSNSIHHNNPLSKWISKHDFDSLGLYILESINTTKISFRNLSKARLLFWRSHQFVTFK</sequence>
<dbReference type="RefSeq" id="XP_952477.1">
    <property type="nucleotide sequence ID" value="XM_947384.1"/>
</dbReference>
<dbReference type="EMBL" id="CR940348">
    <property type="protein sequence ID" value="CAI74745.1"/>
    <property type="molecule type" value="Genomic_DNA"/>
</dbReference>
<evidence type="ECO:0000313" key="2">
    <source>
        <dbReference type="Proteomes" id="UP000001950"/>
    </source>
</evidence>
<dbReference type="Proteomes" id="UP000001950">
    <property type="component" value="Chromosome 2"/>
</dbReference>
<gene>
    <name evidence="1" type="ORF">TA12085</name>
</gene>
<dbReference type="eggNOG" id="ENOG502TNBE">
    <property type="taxonomic scope" value="Eukaryota"/>
</dbReference>
<evidence type="ECO:0000313" key="1">
    <source>
        <dbReference type="EMBL" id="CAI74745.1"/>
    </source>
</evidence>
<dbReference type="KEGG" id="tan:TA12085"/>
<accession>Q4UDU4</accession>
<keyword evidence="2" id="KW-1185">Reference proteome</keyword>
<dbReference type="GeneID" id="3862041"/>
<dbReference type="OMA" id="HNIASQV"/>
<dbReference type="InParanoid" id="Q4UDU4"/>
<name>Q4UDU4_THEAN</name>
<organism evidence="1 2">
    <name type="scientific">Theileria annulata</name>
    <dbReference type="NCBI Taxonomy" id="5874"/>
    <lineage>
        <taxon>Eukaryota</taxon>
        <taxon>Sar</taxon>
        <taxon>Alveolata</taxon>
        <taxon>Apicomplexa</taxon>
        <taxon>Aconoidasida</taxon>
        <taxon>Piroplasmida</taxon>
        <taxon>Theileriidae</taxon>
        <taxon>Theileria</taxon>
    </lineage>
</organism>
<proteinExistence type="predicted"/>
<protein>
    <submittedName>
        <fullName evidence="1">Uncharacterized protein</fullName>
    </submittedName>
</protein>
<dbReference type="AlphaFoldDB" id="Q4UDU4"/>